<dbReference type="Proteomes" id="UP000318825">
    <property type="component" value="Unassembled WGS sequence"/>
</dbReference>
<comment type="caution">
    <text evidence="2">The sequence shown here is derived from an EMBL/GenBank/DDBJ whole genome shotgun (WGS) entry which is preliminary data.</text>
</comment>
<evidence type="ECO:0000256" key="1">
    <source>
        <dbReference type="SAM" id="MobiDB-lite"/>
    </source>
</evidence>
<protein>
    <submittedName>
        <fullName evidence="2">Uncharacterized protein</fullName>
    </submittedName>
</protein>
<gene>
    <name evidence="2" type="ORF">NWI01_12290</name>
</gene>
<feature type="compositionally biased region" description="Basic and acidic residues" evidence="1">
    <location>
        <begin position="101"/>
        <end position="130"/>
    </location>
</feature>
<name>A0A4Y3W8I7_NITWI</name>
<accession>A0A4Y3W8I7</accession>
<evidence type="ECO:0000313" key="3">
    <source>
        <dbReference type="Proteomes" id="UP000318825"/>
    </source>
</evidence>
<dbReference type="EMBL" id="BJNF01000029">
    <property type="protein sequence ID" value="GEC15337.1"/>
    <property type="molecule type" value="Genomic_DNA"/>
</dbReference>
<organism evidence="2 3">
    <name type="scientific">Nitrobacter winogradskyi</name>
    <name type="common">Nitrobacter agilis</name>
    <dbReference type="NCBI Taxonomy" id="913"/>
    <lineage>
        <taxon>Bacteria</taxon>
        <taxon>Pseudomonadati</taxon>
        <taxon>Pseudomonadota</taxon>
        <taxon>Alphaproteobacteria</taxon>
        <taxon>Hyphomicrobiales</taxon>
        <taxon>Nitrobacteraceae</taxon>
        <taxon>Nitrobacter</taxon>
    </lineage>
</organism>
<evidence type="ECO:0000313" key="2">
    <source>
        <dbReference type="EMBL" id="GEC15337.1"/>
    </source>
</evidence>
<feature type="compositionally biased region" description="Basic and acidic residues" evidence="1">
    <location>
        <begin position="78"/>
        <end position="94"/>
    </location>
</feature>
<reference evidence="2 3" key="1">
    <citation type="submission" date="2019-06" db="EMBL/GenBank/DDBJ databases">
        <title>Whole genome shotgun sequence of Nitrobacter winogradskyi NBRC 14297.</title>
        <authorList>
            <person name="Hosoyama A."/>
            <person name="Uohara A."/>
            <person name="Ohji S."/>
            <person name="Ichikawa N."/>
        </authorList>
    </citation>
    <scope>NUCLEOTIDE SEQUENCE [LARGE SCALE GENOMIC DNA]</scope>
    <source>
        <strain evidence="2 3">NBRC 14297</strain>
    </source>
</reference>
<proteinExistence type="predicted"/>
<sequence length="130" mass="13967">MRNVCAESGQARRTISSVVPRRSGITRAAARGERADLVMMRSFLGFTLGSDWPFAVAPSGAVDQNRPQRAASGGGGCQDEHGRVAGERAFRPAKDASFLSRDGDRRSLRDLPLKRFADGSDRSTNRGSDG</sequence>
<dbReference type="AlphaFoldDB" id="A0A4Y3W8I7"/>
<feature type="region of interest" description="Disordered" evidence="1">
    <location>
        <begin position="59"/>
        <end position="130"/>
    </location>
</feature>